<evidence type="ECO:0000256" key="1">
    <source>
        <dbReference type="ARBA" id="ARBA00010062"/>
    </source>
</evidence>
<dbReference type="PANTHER" id="PTHR30483:SF6">
    <property type="entry name" value="PERIPLASMIC BINDING PROTEIN OF ABC TRANSPORTER FOR NATURAL AMINO ACIDS"/>
    <property type="match status" value="1"/>
</dbReference>
<dbReference type="Gene3D" id="3.40.50.2300">
    <property type="match status" value="2"/>
</dbReference>
<dbReference type="EMBL" id="CCNB01000012">
    <property type="protein sequence ID" value="CDX35326.1"/>
    <property type="molecule type" value="Genomic_DNA"/>
</dbReference>
<dbReference type="Pfam" id="PF13458">
    <property type="entry name" value="Peripla_BP_6"/>
    <property type="match status" value="1"/>
</dbReference>
<evidence type="ECO:0000256" key="2">
    <source>
        <dbReference type="ARBA" id="ARBA00022729"/>
    </source>
</evidence>
<proteinExistence type="inferred from homology"/>
<gene>
    <name evidence="5" type="ORF">MPLDJ20_20139</name>
</gene>
<keyword evidence="2" id="KW-0732">Signal</keyword>
<dbReference type="InterPro" id="IPR006311">
    <property type="entry name" value="TAT_signal"/>
</dbReference>
<evidence type="ECO:0000256" key="3">
    <source>
        <dbReference type="ARBA" id="ARBA00022970"/>
    </source>
</evidence>
<dbReference type="InterPro" id="IPR028081">
    <property type="entry name" value="Leu-bd"/>
</dbReference>
<dbReference type="Proteomes" id="UP000046373">
    <property type="component" value="Unassembled WGS sequence"/>
</dbReference>
<sequence length="425" mass="45203">MNKIVSVFNGTRRDFLKGTVAIAASALAAPAIAQSRPLRIGFVSPSTGPLAGAAAGDPFVLENLRSALAGGITVDGGSKRAVEIVVRDCQSNANRSSEVAADLILREGVDIMCASIHSLTVTPVADQCELNGVPLVSSITPWETQVSGRGATPDKPFRYQLHMFWGFSEVSATYMDIWRQLKTNKVVGALWPNNTDGQGFAKGFPPLLQEQAYTLVDPGRYQDLTDDYSSIIQLFKKSGVEIISGNVLAPDWTTFWTQAAQQGFKAKAATTAAALAFASTAEQLGPLAQNHSFDLFWHPTFPYKSSITGQTAADYAAAFESSTGRQWNQIIGTVHATLETAIDTLKRSGGGDREANREALFKTNLPTIQGPIVAGSGPAPNVVITPLTGAQWRMTKGGKHPFEPIIVSNVSARDVPVAGPAEATS</sequence>
<organism evidence="5 6">
    <name type="scientific">Mesorhizobium plurifarium</name>
    <dbReference type="NCBI Taxonomy" id="69974"/>
    <lineage>
        <taxon>Bacteria</taxon>
        <taxon>Pseudomonadati</taxon>
        <taxon>Pseudomonadota</taxon>
        <taxon>Alphaproteobacteria</taxon>
        <taxon>Hyphomicrobiales</taxon>
        <taxon>Phyllobacteriaceae</taxon>
        <taxon>Mesorhizobium</taxon>
    </lineage>
</organism>
<keyword evidence="3" id="KW-0813">Transport</keyword>
<evidence type="ECO:0000259" key="4">
    <source>
        <dbReference type="Pfam" id="PF13458"/>
    </source>
</evidence>
<name>A0A090EV34_MESPL</name>
<dbReference type="PROSITE" id="PS51318">
    <property type="entry name" value="TAT"/>
    <property type="match status" value="1"/>
</dbReference>
<accession>A0A090EV34</accession>
<dbReference type="PANTHER" id="PTHR30483">
    <property type="entry name" value="LEUCINE-SPECIFIC-BINDING PROTEIN"/>
    <property type="match status" value="1"/>
</dbReference>
<keyword evidence="3" id="KW-0029">Amino-acid transport</keyword>
<feature type="domain" description="Leucine-binding protein" evidence="4">
    <location>
        <begin position="37"/>
        <end position="393"/>
    </location>
</feature>
<evidence type="ECO:0000313" key="5">
    <source>
        <dbReference type="EMBL" id="CDX35326.1"/>
    </source>
</evidence>
<dbReference type="NCBIfam" id="TIGR01409">
    <property type="entry name" value="TAT_signal_seq"/>
    <property type="match status" value="1"/>
</dbReference>
<dbReference type="GO" id="GO:0006865">
    <property type="term" value="P:amino acid transport"/>
    <property type="evidence" value="ECO:0007669"/>
    <property type="project" value="UniProtKB-KW"/>
</dbReference>
<dbReference type="InterPro" id="IPR028082">
    <property type="entry name" value="Peripla_BP_I"/>
</dbReference>
<dbReference type="SUPFAM" id="SSF53822">
    <property type="entry name" value="Periplasmic binding protein-like I"/>
    <property type="match status" value="1"/>
</dbReference>
<reference evidence="5 6" key="1">
    <citation type="submission" date="2014-08" db="EMBL/GenBank/DDBJ databases">
        <authorList>
            <person name="Moulin Lionel"/>
        </authorList>
    </citation>
    <scope>NUCLEOTIDE SEQUENCE [LARGE SCALE GENOMIC DNA]</scope>
</reference>
<protein>
    <recommendedName>
        <fullName evidence="4">Leucine-binding protein domain-containing protein</fullName>
    </recommendedName>
</protein>
<dbReference type="AlphaFoldDB" id="A0A090EV34"/>
<dbReference type="CDD" id="cd06337">
    <property type="entry name" value="PBP1_ABC_ligand_binding-like"/>
    <property type="match status" value="1"/>
</dbReference>
<dbReference type="InterPro" id="IPR051010">
    <property type="entry name" value="BCAA_transport"/>
</dbReference>
<evidence type="ECO:0000313" key="6">
    <source>
        <dbReference type="Proteomes" id="UP000046373"/>
    </source>
</evidence>
<comment type="similarity">
    <text evidence="1">Belongs to the leucine-binding protein family.</text>
</comment>
<dbReference type="InterPro" id="IPR019546">
    <property type="entry name" value="TAT_signal_bac_arc"/>
</dbReference>